<dbReference type="EMBL" id="QSFD01000001">
    <property type="protein sequence ID" value="RHA20873.1"/>
    <property type="molecule type" value="Genomic_DNA"/>
</dbReference>
<dbReference type="PANTHER" id="PTHR37314:SF4">
    <property type="entry name" value="UPF0700 TRANSMEMBRANE PROTEIN YOAK"/>
    <property type="match status" value="1"/>
</dbReference>
<evidence type="ECO:0000313" key="2">
    <source>
        <dbReference type="EMBL" id="RHA20873.1"/>
    </source>
</evidence>
<keyword evidence="1" id="KW-1133">Transmembrane helix</keyword>
<protein>
    <submittedName>
        <fullName evidence="2">DUF1275 domain-containing protein</fullName>
    </submittedName>
</protein>
<dbReference type="Pfam" id="PF06912">
    <property type="entry name" value="DUF1275"/>
    <property type="match status" value="1"/>
</dbReference>
<proteinExistence type="predicted"/>
<keyword evidence="3" id="KW-1185">Reference proteome</keyword>
<evidence type="ECO:0000256" key="1">
    <source>
        <dbReference type="SAM" id="Phobius"/>
    </source>
</evidence>
<keyword evidence="1" id="KW-0472">Membrane</keyword>
<feature type="transmembrane region" description="Helical" evidence="1">
    <location>
        <begin position="197"/>
        <end position="214"/>
    </location>
</feature>
<keyword evidence="1" id="KW-0812">Transmembrane</keyword>
<dbReference type="RefSeq" id="WP_117969348.1">
    <property type="nucleotide sequence ID" value="NZ_QSFD01000001.1"/>
</dbReference>
<organism evidence="2 3">
    <name type="scientific">Eubacterium ventriosum</name>
    <dbReference type="NCBI Taxonomy" id="39496"/>
    <lineage>
        <taxon>Bacteria</taxon>
        <taxon>Bacillati</taxon>
        <taxon>Bacillota</taxon>
        <taxon>Clostridia</taxon>
        <taxon>Eubacteriales</taxon>
        <taxon>Eubacteriaceae</taxon>
        <taxon>Eubacterium</taxon>
    </lineage>
</organism>
<feature type="transmembrane region" description="Helical" evidence="1">
    <location>
        <begin position="91"/>
        <end position="109"/>
    </location>
</feature>
<dbReference type="AlphaFoldDB" id="A0A413RDM0"/>
<feature type="transmembrane region" description="Helical" evidence="1">
    <location>
        <begin position="59"/>
        <end position="79"/>
    </location>
</feature>
<feature type="transmembrane region" description="Helical" evidence="1">
    <location>
        <begin position="12"/>
        <end position="30"/>
    </location>
</feature>
<comment type="caution">
    <text evidence="2">The sequence shown here is derived from an EMBL/GenBank/DDBJ whole genome shotgun (WGS) entry which is preliminary data.</text>
</comment>
<gene>
    <name evidence="2" type="ORF">DW944_01505</name>
</gene>
<dbReference type="Proteomes" id="UP000284779">
    <property type="component" value="Unassembled WGS sequence"/>
</dbReference>
<evidence type="ECO:0000313" key="3">
    <source>
        <dbReference type="Proteomes" id="UP000284779"/>
    </source>
</evidence>
<dbReference type="InterPro" id="IPR010699">
    <property type="entry name" value="DUF1275"/>
</dbReference>
<accession>A0A413RDM0</accession>
<reference evidence="2 3" key="1">
    <citation type="submission" date="2018-08" db="EMBL/GenBank/DDBJ databases">
        <title>A genome reference for cultivated species of the human gut microbiota.</title>
        <authorList>
            <person name="Zou Y."/>
            <person name="Xue W."/>
            <person name="Luo G."/>
        </authorList>
    </citation>
    <scope>NUCLEOTIDE SEQUENCE [LARGE SCALE GENOMIC DNA]</scope>
    <source>
        <strain evidence="2 3">AM44-11BH</strain>
    </source>
</reference>
<sequence length="224" mass="25210">MKQTRQMSETIKLGMLLAFSGGFMDAYSYIQRDQVFANAQTGNMLLFGVNLSEGNLRGALHYFFPVFAFAIGIAIAELVRAKERDLLHWRQVAVLFEGIILVGVAFIPLDMNLIANSLTSFACGIQVESFRKIRGNGIATTMCIGNLRSGTQNLCNFIRKKDKEDFKKAVLYYGIIVCFVTGAVIGNFFIHMFHERAILCCSVVLFFAFFLMFIDYEKDDARAI</sequence>
<dbReference type="PANTHER" id="PTHR37314">
    <property type="entry name" value="SLR0142 PROTEIN"/>
    <property type="match status" value="1"/>
</dbReference>
<name>A0A413RDM0_9FIRM</name>
<feature type="transmembrane region" description="Helical" evidence="1">
    <location>
        <begin position="170"/>
        <end position="190"/>
    </location>
</feature>